<dbReference type="InterPro" id="IPR005793">
    <property type="entry name" value="Formyl_trans_C"/>
</dbReference>
<dbReference type="NCBIfam" id="TIGR00460">
    <property type="entry name" value="fmt"/>
    <property type="match status" value="1"/>
</dbReference>
<dbReference type="Proteomes" id="UP000504714">
    <property type="component" value="Unassembled WGS sequence"/>
</dbReference>
<dbReference type="EC" id="2.1.2.9" evidence="3 8"/>
<dbReference type="HAMAP" id="MF_00182">
    <property type="entry name" value="Formyl_trans"/>
    <property type="match status" value="1"/>
</dbReference>
<dbReference type="PANTHER" id="PTHR11138">
    <property type="entry name" value="METHIONYL-TRNA FORMYLTRANSFERASE"/>
    <property type="match status" value="1"/>
</dbReference>
<dbReference type="AlphaFoldDB" id="A0A6L2ZPL2"/>
<protein>
    <recommendedName>
        <fullName evidence="4 8">Methionyl-tRNA formyltransferase</fullName>
        <ecNumber evidence="3 8">2.1.2.9</ecNumber>
    </recommendedName>
</protein>
<evidence type="ECO:0000256" key="4">
    <source>
        <dbReference type="ARBA" id="ARBA00016014"/>
    </source>
</evidence>
<dbReference type="FunFam" id="3.10.25.10:FF:000001">
    <property type="entry name" value="Methionyl-tRNA formyltransferase"/>
    <property type="match status" value="1"/>
</dbReference>
<dbReference type="CDD" id="cd08646">
    <property type="entry name" value="FMT_core_Met-tRNA-FMT_N"/>
    <property type="match status" value="1"/>
</dbReference>
<evidence type="ECO:0000256" key="6">
    <source>
        <dbReference type="ARBA" id="ARBA00022917"/>
    </source>
</evidence>
<sequence>MLDSLRIIFAGTPDFAAYHLNRLLSSQHQVVGVLTQPDRPAGRGNNLTASPVKILAQQHEIPVYQPVSLRSEENQHIVMNLVTDQQADIMVVVAYGLILPAAVLNMPRLGCINVHGSLLPRWRGAAPIQRALWAGDQESGISIMQMDVGLDTGDVLHKSVYAIQPDDTSVTLYKELSVIGSEALLITLQQFTDNKVRAEIQDEQQATYAEKLTKKEAKLDWSLSALQLERCIRAFNPWPVSYFIVDQHLIKVWQAQVLTSTDNVKPGTIIHADKKGIQVATAEGVLNITKLQIAGKKAMSAADVLNARREWFTIGRKLM</sequence>
<evidence type="ECO:0000259" key="10">
    <source>
        <dbReference type="Pfam" id="PF02911"/>
    </source>
</evidence>
<reference evidence="11 12" key="1">
    <citation type="submission" date="2020-06" db="EMBL/GenBank/DDBJ databases">
        <title>The genome sequence of Candidatus Regiella insecticola strain Tut.</title>
        <authorList>
            <person name="Nikoh N."/>
            <person name="Tsuchida T."/>
            <person name="Koga R."/>
            <person name="Oshima K."/>
            <person name="Hattori M."/>
            <person name="Fukatsu T."/>
        </authorList>
    </citation>
    <scope>NUCLEOTIDE SEQUENCE [LARGE SCALE GENOMIC DNA]</scope>
    <source>
        <strain evidence="11 12">Tut</strain>
    </source>
</reference>
<evidence type="ECO:0000256" key="1">
    <source>
        <dbReference type="ARBA" id="ARBA00002606"/>
    </source>
</evidence>
<dbReference type="SUPFAM" id="SSF50486">
    <property type="entry name" value="FMT C-terminal domain-like"/>
    <property type="match status" value="1"/>
</dbReference>
<dbReference type="Gene3D" id="3.10.25.10">
    <property type="entry name" value="Formyl transferase, C-terminal domain"/>
    <property type="match status" value="1"/>
</dbReference>
<dbReference type="InterPro" id="IPR011034">
    <property type="entry name" value="Formyl_transferase-like_C_sf"/>
</dbReference>
<dbReference type="FunFam" id="3.40.50.170:FF:000003">
    <property type="entry name" value="Methionyl-tRNA formyltransferase"/>
    <property type="match status" value="1"/>
</dbReference>
<accession>A0A6L2ZPL2</accession>
<evidence type="ECO:0000256" key="7">
    <source>
        <dbReference type="ARBA" id="ARBA00048558"/>
    </source>
</evidence>
<dbReference type="SUPFAM" id="SSF53328">
    <property type="entry name" value="Formyltransferase"/>
    <property type="match status" value="1"/>
</dbReference>
<dbReference type="InterPro" id="IPR041711">
    <property type="entry name" value="Met-tRNA-FMT_N"/>
</dbReference>
<feature type="binding site" evidence="8">
    <location>
        <begin position="117"/>
        <end position="120"/>
    </location>
    <ligand>
        <name>(6S)-5,6,7,8-tetrahydrofolate</name>
        <dbReference type="ChEBI" id="CHEBI:57453"/>
    </ligand>
</feature>
<proteinExistence type="inferred from homology"/>
<feature type="domain" description="Formyl transferase C-terminal" evidence="10">
    <location>
        <begin position="211"/>
        <end position="308"/>
    </location>
</feature>
<comment type="caution">
    <text evidence="11">The sequence shown here is derived from an EMBL/GenBank/DDBJ whole genome shotgun (WGS) entry which is preliminary data.</text>
</comment>
<dbReference type="Pfam" id="PF00551">
    <property type="entry name" value="Formyl_trans_N"/>
    <property type="match status" value="1"/>
</dbReference>
<feature type="domain" description="Formyl transferase N-terminal" evidence="9">
    <location>
        <begin position="6"/>
        <end position="184"/>
    </location>
</feature>
<evidence type="ECO:0000256" key="5">
    <source>
        <dbReference type="ARBA" id="ARBA00022679"/>
    </source>
</evidence>
<dbReference type="RefSeq" id="WP_176487999.1">
    <property type="nucleotide sequence ID" value="NZ_BLXO01000003.1"/>
</dbReference>
<evidence type="ECO:0000313" key="11">
    <source>
        <dbReference type="EMBL" id="GFN46315.1"/>
    </source>
</evidence>
<dbReference type="InterPro" id="IPR005794">
    <property type="entry name" value="Fmt"/>
</dbReference>
<comment type="catalytic activity">
    <reaction evidence="7 8">
        <text>L-methionyl-tRNA(fMet) + (6R)-10-formyltetrahydrofolate = N-formyl-L-methionyl-tRNA(fMet) + (6S)-5,6,7,8-tetrahydrofolate + H(+)</text>
        <dbReference type="Rhea" id="RHEA:24380"/>
        <dbReference type="Rhea" id="RHEA-COMP:9952"/>
        <dbReference type="Rhea" id="RHEA-COMP:9953"/>
        <dbReference type="ChEBI" id="CHEBI:15378"/>
        <dbReference type="ChEBI" id="CHEBI:57453"/>
        <dbReference type="ChEBI" id="CHEBI:78530"/>
        <dbReference type="ChEBI" id="CHEBI:78844"/>
        <dbReference type="ChEBI" id="CHEBI:195366"/>
        <dbReference type="EC" id="2.1.2.9"/>
    </reaction>
</comment>
<dbReference type="EMBL" id="BLXO01000003">
    <property type="protein sequence ID" value="GFN46315.1"/>
    <property type="molecule type" value="Genomic_DNA"/>
</dbReference>
<dbReference type="Gene3D" id="3.40.50.170">
    <property type="entry name" value="Formyl transferase, N-terminal domain"/>
    <property type="match status" value="1"/>
</dbReference>
<name>A0A6L2ZPL2_9ENTR</name>
<organism evidence="11 12">
    <name type="scientific">Candidatus Regiella insecticola</name>
    <dbReference type="NCBI Taxonomy" id="138073"/>
    <lineage>
        <taxon>Bacteria</taxon>
        <taxon>Pseudomonadati</taxon>
        <taxon>Pseudomonadota</taxon>
        <taxon>Gammaproteobacteria</taxon>
        <taxon>Enterobacterales</taxon>
        <taxon>Enterobacteriaceae</taxon>
        <taxon>aphid secondary symbionts</taxon>
        <taxon>Candidatus Regiella</taxon>
    </lineage>
</organism>
<dbReference type="GO" id="GO:0004479">
    <property type="term" value="F:methionyl-tRNA formyltransferase activity"/>
    <property type="evidence" value="ECO:0007669"/>
    <property type="project" value="UniProtKB-UniRule"/>
</dbReference>
<dbReference type="PROSITE" id="PS00373">
    <property type="entry name" value="GART"/>
    <property type="match status" value="1"/>
</dbReference>
<evidence type="ECO:0000313" key="12">
    <source>
        <dbReference type="Proteomes" id="UP000504714"/>
    </source>
</evidence>
<evidence type="ECO:0000256" key="3">
    <source>
        <dbReference type="ARBA" id="ARBA00012261"/>
    </source>
</evidence>
<dbReference type="InterPro" id="IPR001555">
    <property type="entry name" value="GART_AS"/>
</dbReference>
<dbReference type="CDD" id="cd08704">
    <property type="entry name" value="Met_tRNA_FMT_C"/>
    <property type="match status" value="1"/>
</dbReference>
<keyword evidence="6 8" id="KW-0648">Protein biosynthesis</keyword>
<dbReference type="InterPro" id="IPR036477">
    <property type="entry name" value="Formyl_transf_N_sf"/>
</dbReference>
<dbReference type="InterPro" id="IPR044135">
    <property type="entry name" value="Met-tRNA-FMT_C"/>
</dbReference>
<dbReference type="Pfam" id="PF02911">
    <property type="entry name" value="Formyl_trans_C"/>
    <property type="match status" value="1"/>
</dbReference>
<dbReference type="InterPro" id="IPR002376">
    <property type="entry name" value="Formyl_transf_N"/>
</dbReference>
<dbReference type="PANTHER" id="PTHR11138:SF5">
    <property type="entry name" value="METHIONYL-TRNA FORMYLTRANSFERASE, MITOCHONDRIAL"/>
    <property type="match status" value="1"/>
</dbReference>
<keyword evidence="5 8" id="KW-0808">Transferase</keyword>
<comment type="function">
    <text evidence="1 8">Attaches a formyl group to the free amino group of methionyl-tRNA(fMet). The formyl group appears to play a dual role in the initiator identity of N-formylmethionyl-tRNA by promoting its recognition by IF2 and preventing the misappropriation of this tRNA by the elongation apparatus.</text>
</comment>
<comment type="similarity">
    <text evidence="2 8">Belongs to the Fmt family.</text>
</comment>
<evidence type="ECO:0000259" key="9">
    <source>
        <dbReference type="Pfam" id="PF00551"/>
    </source>
</evidence>
<evidence type="ECO:0000256" key="8">
    <source>
        <dbReference type="HAMAP-Rule" id="MF_00182"/>
    </source>
</evidence>
<dbReference type="GO" id="GO:0005829">
    <property type="term" value="C:cytosol"/>
    <property type="evidence" value="ECO:0007669"/>
    <property type="project" value="TreeGrafter"/>
</dbReference>
<evidence type="ECO:0000256" key="2">
    <source>
        <dbReference type="ARBA" id="ARBA00010699"/>
    </source>
</evidence>
<gene>
    <name evidence="8 11" type="primary">fmt</name>
    <name evidence="11" type="ORF">RINTU1_18330</name>
</gene>
<dbReference type="InterPro" id="IPR037022">
    <property type="entry name" value="Formyl_trans_C_sf"/>
</dbReference>